<evidence type="ECO:0000313" key="2">
    <source>
        <dbReference type="Proteomes" id="UP000294164"/>
    </source>
</evidence>
<dbReference type="RefSeq" id="WP_130535651.1">
    <property type="nucleotide sequence ID" value="NZ_SHMG01000013.1"/>
</dbReference>
<proteinExistence type="predicted"/>
<accession>A0A4V2HFC3</accession>
<dbReference type="OrthoDB" id="6059366at2"/>
<reference evidence="1 2" key="1">
    <citation type="submission" date="2019-02" db="EMBL/GenBank/DDBJ databases">
        <title>WGS of Pseudoxanthomonas species novum from clinical isolates.</title>
        <authorList>
            <person name="Bernier A.-M."/>
            <person name="Bernard K."/>
            <person name="Vachon A."/>
        </authorList>
    </citation>
    <scope>NUCLEOTIDE SEQUENCE [LARGE SCALE GENOMIC DNA]</scope>
    <source>
        <strain evidence="1 2">NML130969</strain>
    </source>
</reference>
<comment type="caution">
    <text evidence="1">The sequence shown here is derived from an EMBL/GenBank/DDBJ whole genome shotgun (WGS) entry which is preliminary data.</text>
</comment>
<organism evidence="1 2">
    <name type="scientific">Pseudoxanthomonas winnipegensis</name>
    <dbReference type="NCBI Taxonomy" id="2480810"/>
    <lineage>
        <taxon>Bacteria</taxon>
        <taxon>Pseudomonadati</taxon>
        <taxon>Pseudomonadota</taxon>
        <taxon>Gammaproteobacteria</taxon>
        <taxon>Lysobacterales</taxon>
        <taxon>Lysobacteraceae</taxon>
        <taxon>Pseudoxanthomonas</taxon>
    </lineage>
</organism>
<evidence type="ECO:0000313" key="1">
    <source>
        <dbReference type="EMBL" id="TAA37021.1"/>
    </source>
</evidence>
<protein>
    <submittedName>
        <fullName evidence="1">Uncharacterized protein</fullName>
    </submittedName>
</protein>
<dbReference type="AlphaFoldDB" id="A0A4V2HFC3"/>
<dbReference type="Proteomes" id="UP000294164">
    <property type="component" value="Unassembled WGS sequence"/>
</dbReference>
<gene>
    <name evidence="1" type="ORF">EA655_17225</name>
</gene>
<sequence length="309" mass="33731">MTARLKAKGESGAMKVRRRLIALLSAVMALLFVGLVASNHRDERASITRVFSEVSRDQGVSLAIGKSAMPAQGALPSADLHGRYDLVRRCITYFQFGALMERRKNDPDFGLNNPTAMEMLPVSEQERLIRSKAIVEEGDQACEKYRGPAYAELLRAVYDVSAKLADAGDLRAATCFIEASWGTPVDPSAEYAALARAYKANAKRYADQGIMRGDWRSAIAAFDAGQAGHGITTLIGYSIAEKYALARLLQMGSLDPDQSARYAYDAEVLAITMTAADLAREDVRARQMYGTRFRGKPMPDSALSQGCEI</sequence>
<dbReference type="EMBL" id="SHMG01000013">
    <property type="protein sequence ID" value="TAA37021.1"/>
    <property type="molecule type" value="Genomic_DNA"/>
</dbReference>
<name>A0A4V2HFC3_9GAMM</name>